<evidence type="ECO:0000313" key="2">
    <source>
        <dbReference type="EMBL" id="SFU41829.1"/>
    </source>
</evidence>
<dbReference type="STRING" id="1224947.SAMN05216480_10316"/>
<keyword evidence="3" id="KW-1185">Reference proteome</keyword>
<organism evidence="2 3">
    <name type="scientific">Pustulibacterium marinum</name>
    <dbReference type="NCBI Taxonomy" id="1224947"/>
    <lineage>
        <taxon>Bacteria</taxon>
        <taxon>Pseudomonadati</taxon>
        <taxon>Bacteroidota</taxon>
        <taxon>Flavobacteriia</taxon>
        <taxon>Flavobacteriales</taxon>
        <taxon>Flavobacteriaceae</taxon>
        <taxon>Pustulibacterium</taxon>
    </lineage>
</organism>
<dbReference type="Proteomes" id="UP000199138">
    <property type="component" value="Unassembled WGS sequence"/>
</dbReference>
<feature type="chain" id="PRO_5011471013" evidence="1">
    <location>
        <begin position="21"/>
        <end position="390"/>
    </location>
</feature>
<proteinExistence type="predicted"/>
<reference evidence="3" key="1">
    <citation type="submission" date="2016-10" db="EMBL/GenBank/DDBJ databases">
        <authorList>
            <person name="Varghese N."/>
            <person name="Submissions S."/>
        </authorList>
    </citation>
    <scope>NUCLEOTIDE SEQUENCE [LARGE SCALE GENOMIC DNA]</scope>
    <source>
        <strain evidence="3">CGMCC 1.12333</strain>
    </source>
</reference>
<keyword evidence="1" id="KW-0732">Signal</keyword>
<sequence length="390" mass="44574">MMKKSIGLWLLLCLPFLSIAQETNVPTLAAELCNDFKDVDTTQSIATLSNILQQKAVAFYNRHETDLAAMEKQTKQVYVEKSDLEVYEMVRNFITAEAITSCPVFMKVYQKVAKRGYATDKLSIQHVSQKVCDLMAANASKGYVALNELVNNSIYDFEMEEKRLIEKEYGQFGSREYFGDLQAYMMYNCDEFFKMAIYIEMYGTEAPPKIEKEEFTAAQKEIGYTQDEFNDILGKVKTLVSDIIYADYDALTKKLNIPTSTLKTKLDTYLNGSTIDLKDSSDRTFISESFTKGKAKKQLELTIIAMTFLDKRAHEEFTRGDYHFVIQAQVGLSSEEELILTDVVIITEDKALDDWWLGQYKDYVSKTIALANIYELVPVPPPYPPTDHLK</sequence>
<dbReference type="OrthoDB" id="5442696at2"/>
<evidence type="ECO:0000313" key="3">
    <source>
        <dbReference type="Proteomes" id="UP000199138"/>
    </source>
</evidence>
<feature type="signal peptide" evidence="1">
    <location>
        <begin position="1"/>
        <end position="20"/>
    </location>
</feature>
<protein>
    <submittedName>
        <fullName evidence="2">Uncharacterized protein</fullName>
    </submittedName>
</protein>
<dbReference type="EMBL" id="FPBK01000003">
    <property type="protein sequence ID" value="SFU41829.1"/>
    <property type="molecule type" value="Genomic_DNA"/>
</dbReference>
<gene>
    <name evidence="2" type="ORF">SAMN05216480_10316</name>
</gene>
<dbReference type="AlphaFoldDB" id="A0A1I7G048"/>
<accession>A0A1I7G048</accession>
<dbReference type="RefSeq" id="WP_093024103.1">
    <property type="nucleotide sequence ID" value="NZ_FPBK01000003.1"/>
</dbReference>
<name>A0A1I7G048_9FLAO</name>
<evidence type="ECO:0000256" key="1">
    <source>
        <dbReference type="SAM" id="SignalP"/>
    </source>
</evidence>